<feature type="transmembrane region" description="Helical" evidence="7">
    <location>
        <begin position="79"/>
        <end position="103"/>
    </location>
</feature>
<evidence type="ECO:0000313" key="9">
    <source>
        <dbReference type="Proteomes" id="UP001597353"/>
    </source>
</evidence>
<comment type="similarity">
    <text evidence="2">Belongs to the DoxX family.</text>
</comment>
<evidence type="ECO:0000256" key="7">
    <source>
        <dbReference type="SAM" id="Phobius"/>
    </source>
</evidence>
<organism evidence="8 9">
    <name type="scientific">Halodurantibacterium flavum</name>
    <dbReference type="NCBI Taxonomy" id="1382802"/>
    <lineage>
        <taxon>Bacteria</taxon>
        <taxon>Pseudomonadati</taxon>
        <taxon>Pseudomonadota</taxon>
        <taxon>Alphaproteobacteria</taxon>
        <taxon>Rhodobacterales</taxon>
        <taxon>Paracoccaceae</taxon>
        <taxon>Halodurantibacterium</taxon>
    </lineage>
</organism>
<comment type="subcellular location">
    <subcellularLocation>
        <location evidence="1">Cell membrane</location>
        <topology evidence="1">Multi-pass membrane protein</topology>
    </subcellularLocation>
</comment>
<name>A0ABW4S8C2_9RHOB</name>
<keyword evidence="5 7" id="KW-1133">Transmembrane helix</keyword>
<dbReference type="InterPro" id="IPR051907">
    <property type="entry name" value="DoxX-like_oxidoreductase"/>
</dbReference>
<dbReference type="EMBL" id="JBHUGH010000011">
    <property type="protein sequence ID" value="MFD1913373.1"/>
    <property type="molecule type" value="Genomic_DNA"/>
</dbReference>
<keyword evidence="4 7" id="KW-0812">Transmembrane</keyword>
<evidence type="ECO:0000256" key="3">
    <source>
        <dbReference type="ARBA" id="ARBA00022475"/>
    </source>
</evidence>
<accession>A0ABW4S8C2</accession>
<gene>
    <name evidence="8" type="ORF">ACFSGJ_14250</name>
</gene>
<evidence type="ECO:0000256" key="6">
    <source>
        <dbReference type="ARBA" id="ARBA00023136"/>
    </source>
</evidence>
<protein>
    <submittedName>
        <fullName evidence="8">DoxX family protein</fullName>
    </submittedName>
</protein>
<dbReference type="InterPro" id="IPR032808">
    <property type="entry name" value="DoxX"/>
</dbReference>
<dbReference type="PANTHER" id="PTHR33452">
    <property type="entry name" value="OXIDOREDUCTASE CATD-RELATED"/>
    <property type="match status" value="1"/>
</dbReference>
<dbReference type="Pfam" id="PF07681">
    <property type="entry name" value="DoxX"/>
    <property type="match status" value="1"/>
</dbReference>
<dbReference type="Proteomes" id="UP001597353">
    <property type="component" value="Unassembled WGS sequence"/>
</dbReference>
<evidence type="ECO:0000313" key="8">
    <source>
        <dbReference type="EMBL" id="MFD1913373.1"/>
    </source>
</evidence>
<evidence type="ECO:0000256" key="1">
    <source>
        <dbReference type="ARBA" id="ARBA00004651"/>
    </source>
</evidence>
<keyword evidence="3" id="KW-1003">Cell membrane</keyword>
<feature type="transmembrane region" description="Helical" evidence="7">
    <location>
        <begin position="109"/>
        <end position="130"/>
    </location>
</feature>
<proteinExistence type="inferred from homology"/>
<dbReference type="PANTHER" id="PTHR33452:SF1">
    <property type="entry name" value="INNER MEMBRANE PROTEIN YPHA-RELATED"/>
    <property type="match status" value="1"/>
</dbReference>
<evidence type="ECO:0000256" key="2">
    <source>
        <dbReference type="ARBA" id="ARBA00006679"/>
    </source>
</evidence>
<evidence type="ECO:0000256" key="4">
    <source>
        <dbReference type="ARBA" id="ARBA00022692"/>
    </source>
</evidence>
<reference evidence="9" key="1">
    <citation type="journal article" date="2019" name="Int. J. Syst. Evol. Microbiol.">
        <title>The Global Catalogue of Microorganisms (GCM) 10K type strain sequencing project: providing services to taxonomists for standard genome sequencing and annotation.</title>
        <authorList>
            <consortium name="The Broad Institute Genomics Platform"/>
            <consortium name="The Broad Institute Genome Sequencing Center for Infectious Disease"/>
            <person name="Wu L."/>
            <person name="Ma J."/>
        </authorList>
    </citation>
    <scope>NUCLEOTIDE SEQUENCE [LARGE SCALE GENOMIC DNA]</scope>
    <source>
        <strain evidence="9">CGMCC 4.7242</strain>
    </source>
</reference>
<feature type="transmembrane region" description="Helical" evidence="7">
    <location>
        <begin position="137"/>
        <end position="157"/>
    </location>
</feature>
<sequence>MVEKVVRLLPFWMQLSSRKRHYHVVRTGPCLFSCRFKANPSWRPDMTFALSTGEPHRPLIAGVDNAHLAATILRVSMGILFLAHALLKIVVFTPAGAAGFFASLGFPAALAYIVIAAELLGGIALILGVWTRWVSLALLPILLGSIYAPHWAAGFFFSNEGGGWEFPAFWAITLIVQALLGDGAFALRRKRD</sequence>
<comment type="caution">
    <text evidence="8">The sequence shown here is derived from an EMBL/GenBank/DDBJ whole genome shotgun (WGS) entry which is preliminary data.</text>
</comment>
<evidence type="ECO:0000256" key="5">
    <source>
        <dbReference type="ARBA" id="ARBA00022989"/>
    </source>
</evidence>
<feature type="transmembrane region" description="Helical" evidence="7">
    <location>
        <begin position="169"/>
        <end position="187"/>
    </location>
</feature>
<keyword evidence="6 7" id="KW-0472">Membrane</keyword>
<keyword evidence="9" id="KW-1185">Reference proteome</keyword>